<organism evidence="2 3">
    <name type="scientific">Alysiella crassa</name>
    <dbReference type="NCBI Taxonomy" id="153491"/>
    <lineage>
        <taxon>Bacteria</taxon>
        <taxon>Pseudomonadati</taxon>
        <taxon>Pseudomonadota</taxon>
        <taxon>Betaproteobacteria</taxon>
        <taxon>Neisseriales</taxon>
        <taxon>Neisseriaceae</taxon>
        <taxon>Alysiella</taxon>
    </lineage>
</organism>
<dbReference type="RefSeq" id="WP_034294774.1">
    <property type="nucleotide sequence ID" value="NZ_CP091519.2"/>
</dbReference>
<feature type="transmembrane region" description="Helical" evidence="1">
    <location>
        <begin position="105"/>
        <end position="124"/>
    </location>
</feature>
<feature type="transmembrane region" description="Helical" evidence="1">
    <location>
        <begin position="167"/>
        <end position="184"/>
    </location>
</feature>
<keyword evidence="1" id="KW-1133">Transmembrane helix</keyword>
<accession>A0A376BKA7</accession>
<name>A0A376BKA7_9NEIS</name>
<keyword evidence="3" id="KW-1185">Reference proteome</keyword>
<feature type="transmembrane region" description="Helical" evidence="1">
    <location>
        <begin position="21"/>
        <end position="41"/>
    </location>
</feature>
<evidence type="ECO:0000313" key="2">
    <source>
        <dbReference type="EMBL" id="SSY70207.1"/>
    </source>
</evidence>
<dbReference type="Proteomes" id="UP000254209">
    <property type="component" value="Unassembled WGS sequence"/>
</dbReference>
<dbReference type="AlphaFoldDB" id="A0A376BKA7"/>
<gene>
    <name evidence="2" type="ORF">NCTC10283_00283</name>
</gene>
<dbReference type="OrthoDB" id="9153680at2"/>
<protein>
    <submittedName>
        <fullName evidence="2">Uncharacterized protein</fullName>
    </submittedName>
</protein>
<dbReference type="STRING" id="1120980.GCA_000745955_02148"/>
<evidence type="ECO:0000313" key="3">
    <source>
        <dbReference type="Proteomes" id="UP000254209"/>
    </source>
</evidence>
<sequence>MENPDLKEANKQDSMNPNRKILLICSGILWLASLVMVGFYNQSGRSIWGWEILSQMLMAWFSIFVIMPNKYHLVFEILPFLAVYANLFYLIAWLLLWISRANMQQSYNIFVVPMLVLASLTCFLEDVQHMGSVAAWGYGAFVWACSLILLAGAAWDKRVYHSRIKSLKPYLVGFAFVLFGLKSYQIIQIKILEKEAIKRLNGEIAKILPNYIMPMIPTAELYTKLYTRIPSSYILEPIEINPPAIIVLKENELVEIKAQLINLNLFINRTEVKLPKQFWYEGQFIYFFSDKPPKPVPPPTYQFIVQKNNDIETTLSIYNMKEKREIWRQTVWYYNNRTYPAINTDFLQQLFLSPESKQP</sequence>
<proteinExistence type="predicted"/>
<evidence type="ECO:0000256" key="1">
    <source>
        <dbReference type="SAM" id="Phobius"/>
    </source>
</evidence>
<feature type="transmembrane region" description="Helical" evidence="1">
    <location>
        <begin position="136"/>
        <end position="155"/>
    </location>
</feature>
<keyword evidence="1" id="KW-0812">Transmembrane</keyword>
<feature type="transmembrane region" description="Helical" evidence="1">
    <location>
        <begin position="78"/>
        <end position="99"/>
    </location>
</feature>
<dbReference type="EMBL" id="UFSO01000002">
    <property type="protein sequence ID" value="SSY70207.1"/>
    <property type="molecule type" value="Genomic_DNA"/>
</dbReference>
<reference evidence="2 3" key="1">
    <citation type="submission" date="2018-06" db="EMBL/GenBank/DDBJ databases">
        <authorList>
            <consortium name="Pathogen Informatics"/>
            <person name="Doyle S."/>
        </authorList>
    </citation>
    <scope>NUCLEOTIDE SEQUENCE [LARGE SCALE GENOMIC DNA]</scope>
    <source>
        <strain evidence="2 3">NCTC10283</strain>
    </source>
</reference>
<keyword evidence="1" id="KW-0472">Membrane</keyword>